<dbReference type="InterPro" id="IPR004518">
    <property type="entry name" value="MazG-like_dom"/>
</dbReference>
<dbReference type="GO" id="GO:0046076">
    <property type="term" value="P:dTTP catabolic process"/>
    <property type="evidence" value="ECO:0007669"/>
    <property type="project" value="TreeGrafter"/>
</dbReference>
<dbReference type="SUPFAM" id="SSF101386">
    <property type="entry name" value="all-alpha NTP pyrophosphatases"/>
    <property type="match status" value="1"/>
</dbReference>
<dbReference type="PANTHER" id="PTHR30522:SF0">
    <property type="entry name" value="NUCLEOSIDE TRIPHOSPHATE PYROPHOSPHOHYDROLASE"/>
    <property type="match status" value="1"/>
</dbReference>
<dbReference type="GO" id="GO:0046047">
    <property type="term" value="P:TTP catabolic process"/>
    <property type="evidence" value="ECO:0007669"/>
    <property type="project" value="TreeGrafter"/>
</dbReference>
<proteinExistence type="predicted"/>
<evidence type="ECO:0000313" key="2">
    <source>
        <dbReference type="EMBL" id="ACX96098.1"/>
    </source>
</evidence>
<dbReference type="GO" id="GO:0046052">
    <property type="term" value="P:UTP catabolic process"/>
    <property type="evidence" value="ECO:0007669"/>
    <property type="project" value="TreeGrafter"/>
</dbReference>
<keyword evidence="2" id="KW-0378">Hydrolase</keyword>
<sequence>MTQHSALGSDLGSASLGSALADVPEFLSAFERAIQLQAKAAAVGFDWPQISDIRRKIHEELLELEQGLDHQDAANIFEELGDVLFALTNLARRLEIDPAAALEATNQKFIRRFQHMEHAARGEGSDLASEPLTQQVIRYRQAWEADQCS</sequence>
<dbReference type="AlphaFoldDB" id="D0L075"/>
<dbReference type="OrthoDB" id="9808939at2"/>
<protein>
    <submittedName>
        <fullName evidence="2">MazG nucleotide pyrophosphohydrolase</fullName>
    </submittedName>
</protein>
<evidence type="ECO:0000313" key="3">
    <source>
        <dbReference type="Proteomes" id="UP000009102"/>
    </source>
</evidence>
<dbReference type="EMBL" id="CP001801">
    <property type="protein sequence ID" value="ACX96098.1"/>
    <property type="molecule type" value="Genomic_DNA"/>
</dbReference>
<gene>
    <name evidence="2" type="ordered locus">Hneap_1262</name>
</gene>
<organism evidence="2 3">
    <name type="scientific">Halothiobacillus neapolitanus (strain ATCC 23641 / DSM 15147 / CIP 104769 / NCIMB 8539 / c2)</name>
    <name type="common">Thiobacillus neapolitanus</name>
    <dbReference type="NCBI Taxonomy" id="555778"/>
    <lineage>
        <taxon>Bacteria</taxon>
        <taxon>Pseudomonadati</taxon>
        <taxon>Pseudomonadota</taxon>
        <taxon>Gammaproteobacteria</taxon>
        <taxon>Chromatiales</taxon>
        <taxon>Halothiobacillaceae</taxon>
        <taxon>Halothiobacillus</taxon>
    </lineage>
</organism>
<dbReference type="InterPro" id="IPR048011">
    <property type="entry name" value="NTP-PPase_MazG-like_C"/>
</dbReference>
<accession>D0L075</accession>
<dbReference type="STRING" id="555778.Hneap_1262"/>
<dbReference type="Pfam" id="PF03819">
    <property type="entry name" value="MazG"/>
    <property type="match status" value="1"/>
</dbReference>
<dbReference type="PANTHER" id="PTHR30522">
    <property type="entry name" value="NUCLEOSIDE TRIPHOSPHATE PYROPHOSPHOHYDROLASE"/>
    <property type="match status" value="1"/>
</dbReference>
<dbReference type="CDD" id="cd11529">
    <property type="entry name" value="NTP-PPase_MazG_Cterm"/>
    <property type="match status" value="1"/>
</dbReference>
<dbReference type="GO" id="GO:0006203">
    <property type="term" value="P:dGTP catabolic process"/>
    <property type="evidence" value="ECO:0007669"/>
    <property type="project" value="TreeGrafter"/>
</dbReference>
<dbReference type="eggNOG" id="COG3956">
    <property type="taxonomic scope" value="Bacteria"/>
</dbReference>
<reference evidence="2 3" key="1">
    <citation type="submission" date="2009-10" db="EMBL/GenBank/DDBJ databases">
        <title>Complete sequence of Halothiobacillus neapolitanus c2.</title>
        <authorList>
            <consortium name="US DOE Joint Genome Institute"/>
            <person name="Lucas S."/>
            <person name="Copeland A."/>
            <person name="Lapidus A."/>
            <person name="Glavina del Rio T."/>
            <person name="Tice H."/>
            <person name="Bruce D."/>
            <person name="Goodwin L."/>
            <person name="Pitluck S."/>
            <person name="Davenport K."/>
            <person name="Brettin T."/>
            <person name="Detter J.C."/>
            <person name="Han C."/>
            <person name="Tapia R."/>
            <person name="Larimer F."/>
            <person name="Land M."/>
            <person name="Hauser L."/>
            <person name="Kyrpides N."/>
            <person name="Mikhailova N."/>
            <person name="Kerfeld C."/>
            <person name="Cannon G."/>
            <person name="Heinhort S."/>
        </authorList>
    </citation>
    <scope>NUCLEOTIDE SEQUENCE [LARGE SCALE GENOMIC DNA]</scope>
    <source>
        <strain evidence="3">ATCC 23641 / c2</strain>
    </source>
</reference>
<dbReference type="GO" id="GO:0046061">
    <property type="term" value="P:dATP catabolic process"/>
    <property type="evidence" value="ECO:0007669"/>
    <property type="project" value="TreeGrafter"/>
</dbReference>
<evidence type="ECO:0000259" key="1">
    <source>
        <dbReference type="Pfam" id="PF03819"/>
    </source>
</evidence>
<dbReference type="HOGENOM" id="CLU_128166_0_0_6"/>
<keyword evidence="3" id="KW-1185">Reference proteome</keyword>
<dbReference type="RefSeq" id="WP_012824132.1">
    <property type="nucleotide sequence ID" value="NC_013422.1"/>
</dbReference>
<name>D0L075_HALNC</name>
<dbReference type="GO" id="GO:0047429">
    <property type="term" value="F:nucleoside triphosphate diphosphatase activity"/>
    <property type="evidence" value="ECO:0007669"/>
    <property type="project" value="InterPro"/>
</dbReference>
<dbReference type="KEGG" id="hna:Hneap_1262"/>
<feature type="domain" description="NTP pyrophosphohydrolase MazG-like" evidence="1">
    <location>
        <begin position="53"/>
        <end position="115"/>
    </location>
</feature>
<dbReference type="Gene3D" id="1.10.287.1080">
    <property type="entry name" value="MazG-like"/>
    <property type="match status" value="1"/>
</dbReference>
<dbReference type="InterPro" id="IPR011551">
    <property type="entry name" value="NTP_PyrPHydrolase_MazG"/>
</dbReference>
<dbReference type="GO" id="GO:0046081">
    <property type="term" value="P:dUTP catabolic process"/>
    <property type="evidence" value="ECO:0007669"/>
    <property type="project" value="TreeGrafter"/>
</dbReference>
<dbReference type="Proteomes" id="UP000009102">
    <property type="component" value="Chromosome"/>
</dbReference>